<evidence type="ECO:0000256" key="3">
    <source>
        <dbReference type="SAM" id="MobiDB-lite"/>
    </source>
</evidence>
<name>A0AAD9GL49_9STRA</name>
<feature type="domain" description="Chromo" evidence="4">
    <location>
        <begin position="85"/>
        <end position="120"/>
    </location>
</feature>
<organism evidence="5 6">
    <name type="scientific">Phytophthora citrophthora</name>
    <dbReference type="NCBI Taxonomy" id="4793"/>
    <lineage>
        <taxon>Eukaryota</taxon>
        <taxon>Sar</taxon>
        <taxon>Stramenopiles</taxon>
        <taxon>Oomycota</taxon>
        <taxon>Peronosporomycetes</taxon>
        <taxon>Peronosporales</taxon>
        <taxon>Peronosporaceae</taxon>
        <taxon>Phytophthora</taxon>
    </lineage>
</organism>
<accession>A0AAD9GL49</accession>
<protein>
    <recommendedName>
        <fullName evidence="4">Chromo domain-containing protein</fullName>
    </recommendedName>
</protein>
<evidence type="ECO:0000313" key="5">
    <source>
        <dbReference type="EMBL" id="KAK1940502.1"/>
    </source>
</evidence>
<dbReference type="Gene3D" id="2.40.50.40">
    <property type="match status" value="1"/>
</dbReference>
<feature type="region of interest" description="Disordered" evidence="3">
    <location>
        <begin position="41"/>
        <end position="79"/>
    </location>
</feature>
<dbReference type="Proteomes" id="UP001259832">
    <property type="component" value="Unassembled WGS sequence"/>
</dbReference>
<dbReference type="InterPro" id="IPR016197">
    <property type="entry name" value="Chromo-like_dom_sf"/>
</dbReference>
<comment type="subcellular location">
    <subcellularLocation>
        <location evidence="1">Nucleus</location>
    </subcellularLocation>
</comment>
<dbReference type="SUPFAM" id="SSF54160">
    <property type="entry name" value="Chromo domain-like"/>
    <property type="match status" value="1"/>
</dbReference>
<sequence length="232" mass="26843">MIWWGKLLWISDTIQHCFRIMARTRAKRTLDAAFPCTGSIVTDDPTSRSRGRMERRKSPLNEVGHQDQKEDNSATDEEQAVEREYEVESILEEKDGFFFFVKWAGYESGDNTWEPERNLKPATVAEFRRRHSQLSINAQWMPRADYRAVGSAYLTGVLARMEKRKDNRKSANCDSGSYETRWTNTQFQTKPHVHLIPPAKIVEGNANYYTPKSLLLARSFDDRPQARSCCAN</sequence>
<evidence type="ECO:0000313" key="6">
    <source>
        <dbReference type="Proteomes" id="UP001259832"/>
    </source>
</evidence>
<dbReference type="PROSITE" id="PS00598">
    <property type="entry name" value="CHROMO_1"/>
    <property type="match status" value="1"/>
</dbReference>
<reference evidence="5" key="1">
    <citation type="submission" date="2023-08" db="EMBL/GenBank/DDBJ databases">
        <title>Reference Genome Resource for the Citrus Pathogen Phytophthora citrophthora.</title>
        <authorList>
            <person name="Moller H."/>
            <person name="Coetzee B."/>
            <person name="Rose L.J."/>
            <person name="Van Niekerk J.M."/>
        </authorList>
    </citation>
    <scope>NUCLEOTIDE SEQUENCE</scope>
    <source>
        <strain evidence="5">STE-U-9442</strain>
    </source>
</reference>
<keyword evidence="2" id="KW-0539">Nucleus</keyword>
<dbReference type="AlphaFoldDB" id="A0AAD9GL49"/>
<dbReference type="PROSITE" id="PS50013">
    <property type="entry name" value="CHROMO_2"/>
    <property type="match status" value="1"/>
</dbReference>
<dbReference type="CDD" id="cd00024">
    <property type="entry name" value="CD_CSD"/>
    <property type="match status" value="1"/>
</dbReference>
<keyword evidence="6" id="KW-1185">Reference proteome</keyword>
<dbReference type="GO" id="GO:0005634">
    <property type="term" value="C:nucleus"/>
    <property type="evidence" value="ECO:0007669"/>
    <property type="project" value="UniProtKB-SubCell"/>
</dbReference>
<gene>
    <name evidence="5" type="ORF">P3T76_007953</name>
</gene>
<dbReference type="PANTHER" id="PTHR22812">
    <property type="entry name" value="CHROMOBOX PROTEIN"/>
    <property type="match status" value="1"/>
</dbReference>
<dbReference type="InterPro" id="IPR000953">
    <property type="entry name" value="Chromo/chromo_shadow_dom"/>
</dbReference>
<dbReference type="InterPro" id="IPR023779">
    <property type="entry name" value="Chromodomain_CS"/>
</dbReference>
<dbReference type="InterPro" id="IPR051219">
    <property type="entry name" value="Heterochromatin_chromo-domain"/>
</dbReference>
<dbReference type="SMART" id="SM00298">
    <property type="entry name" value="CHROMO"/>
    <property type="match status" value="1"/>
</dbReference>
<dbReference type="Pfam" id="PF00385">
    <property type="entry name" value="Chromo"/>
    <property type="match status" value="1"/>
</dbReference>
<evidence type="ECO:0000256" key="1">
    <source>
        <dbReference type="ARBA" id="ARBA00004123"/>
    </source>
</evidence>
<dbReference type="InterPro" id="IPR023780">
    <property type="entry name" value="Chromo_domain"/>
</dbReference>
<evidence type="ECO:0000259" key="4">
    <source>
        <dbReference type="PROSITE" id="PS50013"/>
    </source>
</evidence>
<comment type="caution">
    <text evidence="5">The sequence shown here is derived from an EMBL/GenBank/DDBJ whole genome shotgun (WGS) entry which is preliminary data.</text>
</comment>
<feature type="compositionally biased region" description="Basic and acidic residues" evidence="3">
    <location>
        <begin position="56"/>
        <end position="72"/>
    </location>
</feature>
<dbReference type="EMBL" id="JASMQC010000014">
    <property type="protein sequence ID" value="KAK1940502.1"/>
    <property type="molecule type" value="Genomic_DNA"/>
</dbReference>
<evidence type="ECO:0000256" key="2">
    <source>
        <dbReference type="ARBA" id="ARBA00023242"/>
    </source>
</evidence>
<proteinExistence type="predicted"/>